<dbReference type="AlphaFoldDB" id="A0A5N6MBZ0"/>
<dbReference type="GO" id="GO:0004714">
    <property type="term" value="F:transmembrane receptor protein tyrosine kinase activity"/>
    <property type="evidence" value="ECO:0007669"/>
    <property type="project" value="InterPro"/>
</dbReference>
<evidence type="ECO:0000259" key="1">
    <source>
        <dbReference type="Pfam" id="PF12515"/>
    </source>
</evidence>
<dbReference type="Pfam" id="PF12515">
    <property type="entry name" value="CaATP_NAI"/>
    <property type="match status" value="1"/>
</dbReference>
<dbReference type="Proteomes" id="UP000326396">
    <property type="component" value="Linkage Group LG6"/>
</dbReference>
<name>A0A5N6MBZ0_9ASTR</name>
<dbReference type="EMBL" id="SZYD01000016">
    <property type="protein sequence ID" value="KAD3337691.1"/>
    <property type="molecule type" value="Genomic_DNA"/>
</dbReference>
<dbReference type="Gene3D" id="1.20.5.170">
    <property type="match status" value="1"/>
</dbReference>
<dbReference type="OrthoDB" id="4062651at2759"/>
<accession>A0A5N6MBZ0</accession>
<dbReference type="Gene3D" id="1.10.510.10">
    <property type="entry name" value="Transferase(Phosphotransferase) domain 1"/>
    <property type="match status" value="1"/>
</dbReference>
<sequence>MERFLLDFDIPAKDHSSDEALRKWRDAAISIVKSRRQRFRFAADLEKRSYERERSKAALKKWQFAISRVKDRVRRLLICGRKPVIETHGIKEEVDDIIDPILRKQMGTQSLAVFTKITYNCLNQQLVQRPTMDQIVKELEDVLELQWKHENLEHSTVADEGTSLNSLKLDFIS</sequence>
<organism evidence="2 3">
    <name type="scientific">Mikania micrantha</name>
    <name type="common">bitter vine</name>
    <dbReference type="NCBI Taxonomy" id="192012"/>
    <lineage>
        <taxon>Eukaryota</taxon>
        <taxon>Viridiplantae</taxon>
        <taxon>Streptophyta</taxon>
        <taxon>Embryophyta</taxon>
        <taxon>Tracheophyta</taxon>
        <taxon>Spermatophyta</taxon>
        <taxon>Magnoliopsida</taxon>
        <taxon>eudicotyledons</taxon>
        <taxon>Gunneridae</taxon>
        <taxon>Pentapetalae</taxon>
        <taxon>asterids</taxon>
        <taxon>campanulids</taxon>
        <taxon>Asterales</taxon>
        <taxon>Asteraceae</taxon>
        <taxon>Asteroideae</taxon>
        <taxon>Heliantheae alliance</taxon>
        <taxon>Eupatorieae</taxon>
        <taxon>Mikania</taxon>
    </lineage>
</organism>
<dbReference type="GO" id="GO:0005886">
    <property type="term" value="C:plasma membrane"/>
    <property type="evidence" value="ECO:0007669"/>
    <property type="project" value="TreeGrafter"/>
</dbReference>
<evidence type="ECO:0000313" key="2">
    <source>
        <dbReference type="EMBL" id="KAD3337691.1"/>
    </source>
</evidence>
<dbReference type="InterPro" id="IPR024750">
    <property type="entry name" value="Ca_ATPase_N_dom"/>
</dbReference>
<keyword evidence="3" id="KW-1185">Reference proteome</keyword>
<gene>
    <name evidence="2" type="ORF">E3N88_33211</name>
</gene>
<proteinExistence type="predicted"/>
<dbReference type="InterPro" id="IPR045272">
    <property type="entry name" value="ANXUR1/2-like"/>
</dbReference>
<dbReference type="PANTHER" id="PTHR27003">
    <property type="entry name" value="OS07G0166700 PROTEIN"/>
    <property type="match status" value="1"/>
</dbReference>
<dbReference type="GO" id="GO:0009506">
    <property type="term" value="C:plasmodesma"/>
    <property type="evidence" value="ECO:0007669"/>
    <property type="project" value="TreeGrafter"/>
</dbReference>
<reference evidence="2 3" key="1">
    <citation type="submission" date="2019-05" db="EMBL/GenBank/DDBJ databases">
        <title>Mikania micrantha, genome provides insights into the molecular mechanism of rapid growth.</title>
        <authorList>
            <person name="Liu B."/>
        </authorList>
    </citation>
    <scope>NUCLEOTIDE SEQUENCE [LARGE SCALE GENOMIC DNA]</scope>
    <source>
        <strain evidence="2">NLD-2019</strain>
        <tissue evidence="2">Leaf</tissue>
    </source>
</reference>
<comment type="caution">
    <text evidence="2">The sequence shown here is derived from an EMBL/GenBank/DDBJ whole genome shotgun (WGS) entry which is preliminary data.</text>
</comment>
<protein>
    <recommendedName>
        <fullName evidence="1">Calcium-transporting P-type ATPase N-terminal autoinhibitory domain-containing protein</fullName>
    </recommendedName>
</protein>
<feature type="domain" description="Calcium-transporting P-type ATPase N-terminal autoinhibitory" evidence="1">
    <location>
        <begin position="7"/>
        <end position="49"/>
    </location>
</feature>
<evidence type="ECO:0000313" key="3">
    <source>
        <dbReference type="Proteomes" id="UP000326396"/>
    </source>
</evidence>
<dbReference type="GO" id="GO:0005516">
    <property type="term" value="F:calmodulin binding"/>
    <property type="evidence" value="ECO:0007669"/>
    <property type="project" value="InterPro"/>
</dbReference>
<dbReference type="PANTHER" id="PTHR27003:SF383">
    <property type="entry name" value="TYROSINE-PROTEIN KINASE, NON-RECEPTOR JAK_TYK2-RELATED"/>
    <property type="match status" value="1"/>
</dbReference>